<sequence>MNYIVQKPSTSTRSVNMAFLVTPKHSDTACSPSLCPKLDGVAMMRAFHWL</sequence>
<reference evidence="2" key="1">
    <citation type="submission" date="2014-09" db="EMBL/GenBank/DDBJ databases">
        <authorList>
            <person name="Sharma Rahul"/>
            <person name="Thines Marco"/>
        </authorList>
    </citation>
    <scope>NUCLEOTIDE SEQUENCE [LARGE SCALE GENOMIC DNA]</scope>
</reference>
<name>A0A0P1AHG3_PLAHL</name>
<evidence type="ECO:0000313" key="2">
    <source>
        <dbReference type="Proteomes" id="UP000054928"/>
    </source>
</evidence>
<protein>
    <submittedName>
        <fullName evidence="1">Uncharacterized protein</fullName>
    </submittedName>
</protein>
<keyword evidence="2" id="KW-1185">Reference proteome</keyword>
<dbReference type="AlphaFoldDB" id="A0A0P1AHG3"/>
<evidence type="ECO:0000313" key="1">
    <source>
        <dbReference type="EMBL" id="CEG40357.1"/>
    </source>
</evidence>
<proteinExistence type="predicted"/>
<dbReference type="Proteomes" id="UP000054928">
    <property type="component" value="Unassembled WGS sequence"/>
</dbReference>
<organism evidence="1 2">
    <name type="scientific">Plasmopara halstedii</name>
    <name type="common">Downy mildew of sunflower</name>
    <dbReference type="NCBI Taxonomy" id="4781"/>
    <lineage>
        <taxon>Eukaryota</taxon>
        <taxon>Sar</taxon>
        <taxon>Stramenopiles</taxon>
        <taxon>Oomycota</taxon>
        <taxon>Peronosporomycetes</taxon>
        <taxon>Peronosporales</taxon>
        <taxon>Peronosporaceae</taxon>
        <taxon>Plasmopara</taxon>
    </lineage>
</organism>
<dbReference type="EMBL" id="CCYD01000482">
    <property type="protein sequence ID" value="CEG40357.1"/>
    <property type="molecule type" value="Genomic_DNA"/>
</dbReference>
<dbReference type="GeneID" id="36405616"/>
<dbReference type="RefSeq" id="XP_024576726.1">
    <property type="nucleotide sequence ID" value="XM_024726006.1"/>
</dbReference>
<accession>A0A0P1AHG3</accession>